<keyword evidence="2" id="KW-0238">DNA-binding</keyword>
<dbReference type="PANTHER" id="PTHR46796">
    <property type="entry name" value="HTH-TYPE TRANSCRIPTIONAL ACTIVATOR RHAS-RELATED"/>
    <property type="match status" value="1"/>
</dbReference>
<dbReference type="GO" id="GO:0043565">
    <property type="term" value="F:sequence-specific DNA binding"/>
    <property type="evidence" value="ECO:0007669"/>
    <property type="project" value="InterPro"/>
</dbReference>
<evidence type="ECO:0000256" key="3">
    <source>
        <dbReference type="ARBA" id="ARBA00023163"/>
    </source>
</evidence>
<dbReference type="Pfam" id="PF12833">
    <property type="entry name" value="HTH_18"/>
    <property type="match status" value="1"/>
</dbReference>
<dbReference type="InterPro" id="IPR009057">
    <property type="entry name" value="Homeodomain-like_sf"/>
</dbReference>
<dbReference type="OrthoDB" id="2559672at2"/>
<dbReference type="PROSITE" id="PS01124">
    <property type="entry name" value="HTH_ARAC_FAMILY_2"/>
    <property type="match status" value="1"/>
</dbReference>
<keyword evidence="3" id="KW-0804">Transcription</keyword>
<dbReference type="InterPro" id="IPR050204">
    <property type="entry name" value="AraC_XylS_family_regulators"/>
</dbReference>
<keyword evidence="1" id="KW-0805">Transcription regulation</keyword>
<dbReference type="SMART" id="SM00342">
    <property type="entry name" value="HTH_ARAC"/>
    <property type="match status" value="1"/>
</dbReference>
<organism evidence="5 6">
    <name type="scientific">Glutamicibacter uratoxydans</name>
    <name type="common">Arthrobacter uratoxydans</name>
    <dbReference type="NCBI Taxonomy" id="43667"/>
    <lineage>
        <taxon>Bacteria</taxon>
        <taxon>Bacillati</taxon>
        <taxon>Actinomycetota</taxon>
        <taxon>Actinomycetes</taxon>
        <taxon>Micrococcales</taxon>
        <taxon>Micrococcaceae</taxon>
        <taxon>Glutamicibacter</taxon>
    </lineage>
</organism>
<accession>A0A4Y4DTE1</accession>
<dbReference type="SUPFAM" id="SSF46689">
    <property type="entry name" value="Homeodomain-like"/>
    <property type="match status" value="1"/>
</dbReference>
<dbReference type="InterPro" id="IPR046532">
    <property type="entry name" value="DUF6597"/>
</dbReference>
<dbReference type="Gene3D" id="1.10.10.60">
    <property type="entry name" value="Homeodomain-like"/>
    <property type="match status" value="1"/>
</dbReference>
<evidence type="ECO:0000313" key="6">
    <source>
        <dbReference type="Proteomes" id="UP000316612"/>
    </source>
</evidence>
<dbReference type="InterPro" id="IPR018060">
    <property type="entry name" value="HTH_AraC"/>
</dbReference>
<gene>
    <name evidence="5" type="ORF">AUR04nite_26960</name>
</gene>
<keyword evidence="6" id="KW-1185">Reference proteome</keyword>
<comment type="caution">
    <text evidence="5">The sequence shown here is derived from an EMBL/GenBank/DDBJ whole genome shotgun (WGS) entry which is preliminary data.</text>
</comment>
<dbReference type="Proteomes" id="UP000316612">
    <property type="component" value="Unassembled WGS sequence"/>
</dbReference>
<evidence type="ECO:0000256" key="1">
    <source>
        <dbReference type="ARBA" id="ARBA00023015"/>
    </source>
</evidence>
<dbReference type="RefSeq" id="WP_141365976.1">
    <property type="nucleotide sequence ID" value="NZ_BAAAJL010000010.1"/>
</dbReference>
<evidence type="ECO:0000259" key="4">
    <source>
        <dbReference type="PROSITE" id="PS01124"/>
    </source>
</evidence>
<name>A0A4Y4DTE1_GLUUR</name>
<dbReference type="AlphaFoldDB" id="A0A4Y4DTE1"/>
<dbReference type="GO" id="GO:0003700">
    <property type="term" value="F:DNA-binding transcription factor activity"/>
    <property type="evidence" value="ECO:0007669"/>
    <property type="project" value="InterPro"/>
</dbReference>
<evidence type="ECO:0000313" key="5">
    <source>
        <dbReference type="EMBL" id="GED07164.1"/>
    </source>
</evidence>
<proteinExistence type="predicted"/>
<dbReference type="Pfam" id="PF20240">
    <property type="entry name" value="DUF6597"/>
    <property type="match status" value="1"/>
</dbReference>
<evidence type="ECO:0000256" key="2">
    <source>
        <dbReference type="ARBA" id="ARBA00023125"/>
    </source>
</evidence>
<sequence>MTGIVDKRGVLYPARLPEFERILPPKDLSDRVYWFWISRWSIAPGRVSRQQLLPFPLMNLVVQPDEITLAGPASGASHKDLSGQGWAVAALLKPAAGFVFSKTLHTPVKDLLDSEVAYPSPDLAGDIRELHSDTGLRQLNQECVDVFSTWIQRSTEQVDATGLQANSFIEFVSATRSIIRVDQVAEQLNMTPRSLQRLSMKYLGLSPLSVIRRYRLQEAAQQLREDPGTSIAQIAVNLDYSDQAHLASDFRKVLGFSPSNYRLSG</sequence>
<protein>
    <submittedName>
        <fullName evidence="5">AraC family transcriptional regulator</fullName>
    </submittedName>
</protein>
<dbReference type="EMBL" id="BJNY01000016">
    <property type="protein sequence ID" value="GED07164.1"/>
    <property type="molecule type" value="Genomic_DNA"/>
</dbReference>
<reference evidence="5 6" key="1">
    <citation type="submission" date="2019-06" db="EMBL/GenBank/DDBJ databases">
        <title>Whole genome shotgun sequence of Glutamicibacter uratoxydans NBRC 15515.</title>
        <authorList>
            <person name="Hosoyama A."/>
            <person name="Uohara A."/>
            <person name="Ohji S."/>
            <person name="Ichikawa N."/>
        </authorList>
    </citation>
    <scope>NUCLEOTIDE SEQUENCE [LARGE SCALE GENOMIC DNA]</scope>
    <source>
        <strain evidence="5 6">NBRC 15515</strain>
    </source>
</reference>
<feature type="domain" description="HTH araC/xylS-type" evidence="4">
    <location>
        <begin position="163"/>
        <end position="264"/>
    </location>
</feature>